<protein>
    <recommendedName>
        <fullName evidence="4">Protein tas</fullName>
    </recommendedName>
</protein>
<dbReference type="NCBIfam" id="NF007912">
    <property type="entry name" value="PRK10625.1"/>
    <property type="match status" value="1"/>
</dbReference>
<dbReference type="InterPro" id="IPR050523">
    <property type="entry name" value="AKR_Detox_Biosynth"/>
</dbReference>
<proteinExistence type="inferred from homology"/>
<dbReference type="FunFam" id="3.20.20.100:FF:000005">
    <property type="entry name" value="NADP(H)-dependent aldo-keto reductase"/>
    <property type="match status" value="1"/>
</dbReference>
<dbReference type="Pfam" id="PF00248">
    <property type="entry name" value="Aldo_ket_red"/>
    <property type="match status" value="1"/>
</dbReference>
<name>A0A1Z9YWU3_9GAMM</name>
<gene>
    <name evidence="6" type="ORF">CAP51_12010</name>
</gene>
<sequence>MRYKKLGKTEIDVSIIALGSMTWGEQNTEQEAHAQLDYATDQGVNFIDAAELYPVPPKPETQGLTESYIGTWLAKSQQRDKVIIASKVAGPSSANGGTDHIREGKSRHNRANIEQALHDSLKRLKTDYVDLYQLHWPDRSTNFFGKLGYQHHDDENATPILETLTVLDDLVKTGKIRHIGLSNETPWGISQFLHLAEKYNLTRIVSIQNPYNLLNRSFEIGNAEIAIREQVGLLAYSPLAFGHLTGKYLNGALPEGARVTKWQRFSRYKSKNAEKATQLYVDLAKAHNLNPAQLALAYINQQRFVTSNIIGATNLEQLKTNIDSINVDLSEEILLEIDKIHQHYPNPSP</sequence>
<evidence type="ECO:0000256" key="2">
    <source>
        <dbReference type="ARBA" id="ARBA00023002"/>
    </source>
</evidence>
<dbReference type="EMBL" id="NEXX01000004">
    <property type="protein sequence ID" value="OUY06649.1"/>
    <property type="molecule type" value="Genomic_DNA"/>
</dbReference>
<comment type="similarity">
    <text evidence="3">Belongs to the aldo/keto reductase family. Aldo/keto reductase 2 subfamily.</text>
</comment>
<dbReference type="PANTHER" id="PTHR43364">
    <property type="entry name" value="NADH-SPECIFIC METHYLGLYOXAL REDUCTASE-RELATED"/>
    <property type="match status" value="1"/>
</dbReference>
<evidence type="ECO:0000256" key="4">
    <source>
        <dbReference type="ARBA" id="ARBA00070119"/>
    </source>
</evidence>
<dbReference type="RefSeq" id="WP_087621006.1">
    <property type="nucleotide sequence ID" value="NZ_NEXX01000004.1"/>
</dbReference>
<feature type="domain" description="NADP-dependent oxidoreductase" evidence="5">
    <location>
        <begin position="16"/>
        <end position="340"/>
    </location>
</feature>
<dbReference type="PRINTS" id="PR00069">
    <property type="entry name" value="ALDKETRDTASE"/>
</dbReference>
<dbReference type="InterPro" id="IPR023210">
    <property type="entry name" value="NADP_OxRdtase_dom"/>
</dbReference>
<dbReference type="CDD" id="cd19094">
    <property type="entry name" value="AKR_Tas-like"/>
    <property type="match status" value="1"/>
</dbReference>
<dbReference type="GO" id="GO:0016491">
    <property type="term" value="F:oxidoreductase activity"/>
    <property type="evidence" value="ECO:0007669"/>
    <property type="project" value="UniProtKB-KW"/>
</dbReference>
<accession>A0A1Z9YWU3</accession>
<dbReference type="Proteomes" id="UP000196536">
    <property type="component" value="Unassembled WGS sequence"/>
</dbReference>
<dbReference type="AlphaFoldDB" id="A0A1Z9YWU3"/>
<dbReference type="OrthoDB" id="9772407at2"/>
<keyword evidence="1" id="KW-0521">NADP</keyword>
<dbReference type="InterPro" id="IPR020471">
    <property type="entry name" value="AKR"/>
</dbReference>
<evidence type="ECO:0000313" key="7">
    <source>
        <dbReference type="Proteomes" id="UP000196536"/>
    </source>
</evidence>
<evidence type="ECO:0000313" key="6">
    <source>
        <dbReference type="EMBL" id="OUY06649.1"/>
    </source>
</evidence>
<comment type="caution">
    <text evidence="6">The sequence shown here is derived from an EMBL/GenBank/DDBJ whole genome shotgun (WGS) entry which is preliminary data.</text>
</comment>
<dbReference type="InterPro" id="IPR036812">
    <property type="entry name" value="NAD(P)_OxRdtase_dom_sf"/>
</dbReference>
<evidence type="ECO:0000256" key="1">
    <source>
        <dbReference type="ARBA" id="ARBA00022857"/>
    </source>
</evidence>
<evidence type="ECO:0000259" key="5">
    <source>
        <dbReference type="Pfam" id="PF00248"/>
    </source>
</evidence>
<reference evidence="6 7" key="1">
    <citation type="submission" date="2017-05" db="EMBL/GenBank/DDBJ databases">
        <title>Acinetobacter populi ANC 5415 (= PBJ7), whole genome shotgun sequencing project.</title>
        <authorList>
            <person name="Nemec A."/>
            <person name="Radolfova-Krizova L."/>
        </authorList>
    </citation>
    <scope>NUCLEOTIDE SEQUENCE [LARGE SCALE GENOMIC DNA]</scope>
    <source>
        <strain evidence="6 7">PBJ7</strain>
    </source>
</reference>
<keyword evidence="7" id="KW-1185">Reference proteome</keyword>
<organism evidence="6 7">
    <name type="scientific">Acinetobacter populi</name>
    <dbReference type="NCBI Taxonomy" id="1582270"/>
    <lineage>
        <taxon>Bacteria</taxon>
        <taxon>Pseudomonadati</taxon>
        <taxon>Pseudomonadota</taxon>
        <taxon>Gammaproteobacteria</taxon>
        <taxon>Moraxellales</taxon>
        <taxon>Moraxellaceae</taxon>
        <taxon>Acinetobacter</taxon>
    </lineage>
</organism>
<dbReference type="SUPFAM" id="SSF51430">
    <property type="entry name" value="NAD(P)-linked oxidoreductase"/>
    <property type="match status" value="1"/>
</dbReference>
<dbReference type="Gene3D" id="3.20.20.100">
    <property type="entry name" value="NADP-dependent oxidoreductase domain"/>
    <property type="match status" value="1"/>
</dbReference>
<evidence type="ECO:0000256" key="3">
    <source>
        <dbReference type="ARBA" id="ARBA00038157"/>
    </source>
</evidence>
<keyword evidence="2" id="KW-0560">Oxidoreductase</keyword>
<dbReference type="PANTHER" id="PTHR43364:SF4">
    <property type="entry name" value="NAD(P)-LINKED OXIDOREDUCTASE SUPERFAMILY PROTEIN"/>
    <property type="match status" value="1"/>
</dbReference>